<accession>A0AAV4T5V1</accession>
<dbReference type="AlphaFoldDB" id="A0AAV4T5V1"/>
<evidence type="ECO:0000313" key="3">
    <source>
        <dbReference type="Proteomes" id="UP001054837"/>
    </source>
</evidence>
<dbReference type="SUPFAM" id="SSF52200">
    <property type="entry name" value="Toll/Interleukin receptor TIR domain"/>
    <property type="match status" value="1"/>
</dbReference>
<name>A0AAV4T5V1_9ARAC</name>
<organism evidence="2 3">
    <name type="scientific">Caerostris darwini</name>
    <dbReference type="NCBI Taxonomy" id="1538125"/>
    <lineage>
        <taxon>Eukaryota</taxon>
        <taxon>Metazoa</taxon>
        <taxon>Ecdysozoa</taxon>
        <taxon>Arthropoda</taxon>
        <taxon>Chelicerata</taxon>
        <taxon>Arachnida</taxon>
        <taxon>Araneae</taxon>
        <taxon>Araneomorphae</taxon>
        <taxon>Entelegynae</taxon>
        <taxon>Araneoidea</taxon>
        <taxon>Araneidae</taxon>
        <taxon>Caerostris</taxon>
    </lineage>
</organism>
<dbReference type="PANTHER" id="PTHR47508">
    <property type="entry name" value="SAM DOMAIN-CONTAINING PROTEIN-RELATED"/>
    <property type="match status" value="1"/>
</dbReference>
<dbReference type="PROSITE" id="PS50104">
    <property type="entry name" value="TIR"/>
    <property type="match status" value="1"/>
</dbReference>
<dbReference type="GO" id="GO:0007165">
    <property type="term" value="P:signal transduction"/>
    <property type="evidence" value="ECO:0007669"/>
    <property type="project" value="InterPro"/>
</dbReference>
<sequence>MKSFKYALGVLTTCTCTCCLQNTAVSNRRLLMDVDLPKLISKQSSYLIGIRLKSNDFGLQNDVQTLNDVQTQNDGAIIGSILCGSLVMHCNEFRELIISKLPLMPKKFQFLSKNGWPIEKDEEENIEIVQLFRFGVVTIQRCFDLPPLGIKWRNDKCVGFIFIDYSSYLSDARNKILEDFAVELRGINFEFLTTQKWPVSQLQEEKLTVWDICNENFCYLNKVEKEMEKPKKRPLKLFGKTPRKKKCTSQFQQIQNSILISYVHCEASTHARNLKAELQNMGLESVFLDIDDISPGQDWQDVINNALNNCTAFVALVTPRYGETKWTNREAKLADDKEKQIIPVSFLDKWPPDQLAIQFLSLQYIPWKILDEVDEGGVFNDISSWDQRCVHRVAKEIKKICTEQEVSTPDINSISLLNSNPLSSNGTDMFYAPNNSLKIKHSIIISAHPEQKKFVEKILRMLKQESYDVWSSLDISDFCGDTDFMCEDSHSQSPLFDSYSHEKAYSNDNLLKQSNSYYSSCSELKNVTTSPEYENLKAMKFNFKRKVKEANCVVVVMSEDYNKSKICMQQAYYCEQRVDVIVIKYGEFQIENIILNFFPEQDMLKFSGKEDSDFFSNLKVEIVKILDDEGKSRKSYKDEIQKMVQELSSVLKIETCVYVIGGTSGVSKNAEQFCIYLGTELAKLPSLILVTEGFFGAGDLVGRNYCEEKEIRAKGQQHSIYHIIPKKDHNITGTRARQQDDGSFEKIPYGQTLFFGNSISERDDIVSSTFKICLLIEGGERSACLAEKFLWNDCIVIPIIFNNGSISSKHCLSESFSKVPSGVNPYDWSALNEFNKPDLLAKTVKKIVVALLRRLLSNSTKTKH</sequence>
<keyword evidence="3" id="KW-1185">Reference proteome</keyword>
<dbReference type="Gene3D" id="3.40.50.10140">
    <property type="entry name" value="Toll/interleukin-1 receptor homology (TIR) domain"/>
    <property type="match status" value="1"/>
</dbReference>
<feature type="domain" description="TIR" evidence="1">
    <location>
        <begin position="254"/>
        <end position="398"/>
    </location>
</feature>
<evidence type="ECO:0000259" key="1">
    <source>
        <dbReference type="PROSITE" id="PS50104"/>
    </source>
</evidence>
<dbReference type="InterPro" id="IPR035897">
    <property type="entry name" value="Toll_tir_struct_dom_sf"/>
</dbReference>
<gene>
    <name evidence="2" type="primary">AVEN_143790_1</name>
    <name evidence="2" type="ORF">CDAR_402031</name>
</gene>
<protein>
    <submittedName>
        <fullName evidence="2">TIR domain-containing protein</fullName>
    </submittedName>
</protein>
<dbReference type="EMBL" id="BPLQ01008779">
    <property type="protein sequence ID" value="GIY39273.1"/>
    <property type="molecule type" value="Genomic_DNA"/>
</dbReference>
<reference evidence="2 3" key="1">
    <citation type="submission" date="2021-06" db="EMBL/GenBank/DDBJ databases">
        <title>Caerostris darwini draft genome.</title>
        <authorList>
            <person name="Kono N."/>
            <person name="Arakawa K."/>
        </authorList>
    </citation>
    <scope>NUCLEOTIDE SEQUENCE [LARGE SCALE GENOMIC DNA]</scope>
</reference>
<dbReference type="Pfam" id="PF13676">
    <property type="entry name" value="TIR_2"/>
    <property type="match status" value="1"/>
</dbReference>
<dbReference type="PANTHER" id="PTHR47508:SF1">
    <property type="entry name" value="NON-SPECIFIC SERINE_THREONINE PROTEIN KINASE"/>
    <property type="match status" value="1"/>
</dbReference>
<proteinExistence type="predicted"/>
<dbReference type="Proteomes" id="UP001054837">
    <property type="component" value="Unassembled WGS sequence"/>
</dbReference>
<comment type="caution">
    <text evidence="2">The sequence shown here is derived from an EMBL/GenBank/DDBJ whole genome shotgun (WGS) entry which is preliminary data.</text>
</comment>
<dbReference type="InterPro" id="IPR000157">
    <property type="entry name" value="TIR_dom"/>
</dbReference>
<evidence type="ECO:0000313" key="2">
    <source>
        <dbReference type="EMBL" id="GIY39273.1"/>
    </source>
</evidence>